<dbReference type="PANTHER" id="PTHR38436:SF1">
    <property type="entry name" value="ESTER CYCLASE"/>
    <property type="match status" value="1"/>
</dbReference>
<dbReference type="AlphaFoldDB" id="A0A7W0IC07"/>
<sequence length="200" mass="21985">MIDRRGLLRGGGAVAAGALAITAVESGSDPAFASVMPALMGNPAETGESLGFPKHLTHQERRNLETFDELDFVVFSGQQWDRVRESHSDNIRAHWPDGHYTDGLAAHIEDMKFQFTFAPDTRVVEHPLRVAKDNFTAVTGVATGTFTKPMPDGKGGLIPPTGKKYAINMVTVSIWNRHGVMDEEFVIYDQLTFMRQLGLA</sequence>
<dbReference type="PANTHER" id="PTHR38436">
    <property type="entry name" value="POLYKETIDE CYCLASE SNOAL-LIKE DOMAIN"/>
    <property type="match status" value="1"/>
</dbReference>
<dbReference type="Pfam" id="PF07366">
    <property type="entry name" value="SnoaL"/>
    <property type="match status" value="1"/>
</dbReference>
<gene>
    <name evidence="1" type="ORF">H1D24_28690</name>
</gene>
<proteinExistence type="predicted"/>
<dbReference type="RefSeq" id="WP_181660607.1">
    <property type="nucleotide sequence ID" value="NZ_JACEHE010000020.1"/>
</dbReference>
<protein>
    <submittedName>
        <fullName evidence="1">Ester cyclase</fullName>
    </submittedName>
</protein>
<comment type="caution">
    <text evidence="1">The sequence shown here is derived from an EMBL/GenBank/DDBJ whole genome shotgun (WGS) entry which is preliminary data.</text>
</comment>
<dbReference type="SUPFAM" id="SSF54427">
    <property type="entry name" value="NTF2-like"/>
    <property type="match status" value="1"/>
</dbReference>
<accession>A0A7W0IC07</accession>
<reference evidence="1 2" key="1">
    <citation type="submission" date="2020-07" db="EMBL/GenBank/DDBJ databases">
        <title>Streptomyces isolated from Indian soil.</title>
        <authorList>
            <person name="Mandal S."/>
            <person name="Maiti P.K."/>
        </authorList>
    </citation>
    <scope>NUCLEOTIDE SEQUENCE [LARGE SCALE GENOMIC DNA]</scope>
    <source>
        <strain evidence="1 2">PSKA28</strain>
    </source>
</reference>
<dbReference type="GO" id="GO:0030638">
    <property type="term" value="P:polyketide metabolic process"/>
    <property type="evidence" value="ECO:0007669"/>
    <property type="project" value="InterPro"/>
</dbReference>
<dbReference type="InterPro" id="IPR009959">
    <property type="entry name" value="Cyclase_SnoaL-like"/>
</dbReference>
<dbReference type="Proteomes" id="UP000545761">
    <property type="component" value="Unassembled WGS sequence"/>
</dbReference>
<evidence type="ECO:0000313" key="2">
    <source>
        <dbReference type="Proteomes" id="UP000545761"/>
    </source>
</evidence>
<evidence type="ECO:0000313" key="1">
    <source>
        <dbReference type="EMBL" id="MBA2949684.1"/>
    </source>
</evidence>
<organism evidence="1 2">
    <name type="scientific">Streptomyces himalayensis subsp. himalayensis</name>
    <dbReference type="NCBI Taxonomy" id="2756131"/>
    <lineage>
        <taxon>Bacteria</taxon>
        <taxon>Bacillati</taxon>
        <taxon>Actinomycetota</taxon>
        <taxon>Actinomycetes</taxon>
        <taxon>Kitasatosporales</taxon>
        <taxon>Streptomycetaceae</taxon>
        <taxon>Streptomyces</taxon>
        <taxon>Streptomyces himalayensis</taxon>
    </lineage>
</organism>
<dbReference type="PROSITE" id="PS51318">
    <property type="entry name" value="TAT"/>
    <property type="match status" value="1"/>
</dbReference>
<dbReference type="EMBL" id="JACEHE010000020">
    <property type="protein sequence ID" value="MBA2949684.1"/>
    <property type="molecule type" value="Genomic_DNA"/>
</dbReference>
<dbReference type="Gene3D" id="3.10.450.50">
    <property type="match status" value="1"/>
</dbReference>
<dbReference type="InterPro" id="IPR006311">
    <property type="entry name" value="TAT_signal"/>
</dbReference>
<dbReference type="InterPro" id="IPR032710">
    <property type="entry name" value="NTF2-like_dom_sf"/>
</dbReference>
<name>A0A7W0IC07_9ACTN</name>